<reference evidence="8 9" key="2">
    <citation type="journal article" date="2019" name="G3 (Bethesda)">
        <title>Hybrid Assembly of the Genome of the Entomopathogenic Nematode Steinernema carpocapsae Identifies the X-Chromosome.</title>
        <authorList>
            <person name="Serra L."/>
            <person name="Macchietto M."/>
            <person name="Macias-Munoz A."/>
            <person name="McGill C.J."/>
            <person name="Rodriguez I.M."/>
            <person name="Rodriguez B."/>
            <person name="Murad R."/>
            <person name="Mortazavi A."/>
        </authorList>
    </citation>
    <scope>NUCLEOTIDE SEQUENCE [LARGE SCALE GENOMIC DNA]</scope>
    <source>
        <strain evidence="8 9">ALL</strain>
    </source>
</reference>
<dbReference type="PANTHER" id="PTHR12322:SF56">
    <property type="entry name" value="DM DOMAIN-CONTAINING PROTEIN"/>
    <property type="match status" value="1"/>
</dbReference>
<keyword evidence="9" id="KW-1185">Reference proteome</keyword>
<evidence type="ECO:0000259" key="7">
    <source>
        <dbReference type="PROSITE" id="PS50809"/>
    </source>
</evidence>
<dbReference type="Gene3D" id="4.10.1040.10">
    <property type="entry name" value="DM DNA-binding domain"/>
    <property type="match status" value="1"/>
</dbReference>
<keyword evidence="1 5" id="KW-0479">Metal-binding</keyword>
<evidence type="ECO:0000256" key="4">
    <source>
        <dbReference type="ARBA" id="ARBA00023242"/>
    </source>
</evidence>
<evidence type="ECO:0000313" key="9">
    <source>
        <dbReference type="Proteomes" id="UP000298663"/>
    </source>
</evidence>
<dbReference type="SUPFAM" id="SSF82927">
    <property type="entry name" value="Cysteine-rich DNA binding domain, (DM domain)"/>
    <property type="match status" value="1"/>
</dbReference>
<dbReference type="GO" id="GO:0000978">
    <property type="term" value="F:RNA polymerase II cis-regulatory region sequence-specific DNA binding"/>
    <property type="evidence" value="ECO:0007669"/>
    <property type="project" value="TreeGrafter"/>
</dbReference>
<accession>A0A4U8UY25</accession>
<dbReference type="PROSITE" id="PS50809">
    <property type="entry name" value="DM_2"/>
    <property type="match status" value="1"/>
</dbReference>
<proteinExistence type="predicted"/>
<gene>
    <name evidence="8" type="ORF">L596_004820</name>
</gene>
<dbReference type="InterPro" id="IPR036407">
    <property type="entry name" value="DM_DNA-bd_sf"/>
</dbReference>
<feature type="DNA-binding region" description="DM" evidence="5">
    <location>
        <begin position="58"/>
        <end position="100"/>
    </location>
</feature>
<protein>
    <recommendedName>
        <fullName evidence="7">DM domain-containing protein</fullName>
    </recommendedName>
</protein>
<keyword evidence="2 5" id="KW-0862">Zinc</keyword>
<dbReference type="Proteomes" id="UP000298663">
    <property type="component" value="Unassembled WGS sequence"/>
</dbReference>
<dbReference type="STRING" id="34508.A0A4U8UY25"/>
<feature type="domain" description="DM" evidence="7">
    <location>
        <begin position="58"/>
        <end position="100"/>
    </location>
</feature>
<dbReference type="Pfam" id="PF00751">
    <property type="entry name" value="DM"/>
    <property type="match status" value="1"/>
</dbReference>
<sequence>MTNHAGQQLKGIFEGSPGPAMEDVEVEKQSSQSPRSRSESSMSEAASPNSQKSRVLYCRKCEGHGVQAILKGHAPTCPYNLCNCKSCEKLMTKRMHSLAQ</sequence>
<comment type="subcellular location">
    <subcellularLocation>
        <location evidence="5">Nucleus</location>
    </subcellularLocation>
</comment>
<reference evidence="8 9" key="1">
    <citation type="journal article" date="2015" name="Genome Biol.">
        <title>Comparative genomics of Steinernema reveals deeply conserved gene regulatory networks.</title>
        <authorList>
            <person name="Dillman A.R."/>
            <person name="Macchietto M."/>
            <person name="Porter C.F."/>
            <person name="Rogers A."/>
            <person name="Williams B."/>
            <person name="Antoshechkin I."/>
            <person name="Lee M.M."/>
            <person name="Goodwin Z."/>
            <person name="Lu X."/>
            <person name="Lewis E.E."/>
            <person name="Goodrich-Blair H."/>
            <person name="Stock S.P."/>
            <person name="Adams B.J."/>
            <person name="Sternberg P.W."/>
            <person name="Mortazavi A."/>
        </authorList>
    </citation>
    <scope>NUCLEOTIDE SEQUENCE [LARGE SCALE GENOMIC DNA]</scope>
    <source>
        <strain evidence="8 9">ALL</strain>
    </source>
</reference>
<dbReference type="PANTHER" id="PTHR12322">
    <property type="entry name" value="DOUBLESEX AND MAB-3 RELATED TRANSCRIPTION FACTOR DMRT"/>
    <property type="match status" value="1"/>
</dbReference>
<keyword evidence="3 5" id="KW-0238">DNA-binding</keyword>
<dbReference type="OrthoDB" id="6099493at2759"/>
<evidence type="ECO:0000256" key="3">
    <source>
        <dbReference type="ARBA" id="ARBA00023125"/>
    </source>
</evidence>
<dbReference type="EMBL" id="AZBU02000001">
    <property type="protein sequence ID" value="TMS38004.1"/>
    <property type="molecule type" value="Genomic_DNA"/>
</dbReference>
<feature type="region of interest" description="Disordered" evidence="6">
    <location>
        <begin position="1"/>
        <end position="52"/>
    </location>
</feature>
<dbReference type="GO" id="GO:0046872">
    <property type="term" value="F:metal ion binding"/>
    <property type="evidence" value="ECO:0007669"/>
    <property type="project" value="UniProtKB-KW"/>
</dbReference>
<dbReference type="GO" id="GO:0007548">
    <property type="term" value="P:sex differentiation"/>
    <property type="evidence" value="ECO:0007669"/>
    <property type="project" value="TreeGrafter"/>
</dbReference>
<dbReference type="SMART" id="SM00301">
    <property type="entry name" value="DM"/>
    <property type="match status" value="1"/>
</dbReference>
<evidence type="ECO:0000256" key="5">
    <source>
        <dbReference type="PROSITE-ProRule" id="PRU00070"/>
    </source>
</evidence>
<feature type="compositionally biased region" description="Low complexity" evidence="6">
    <location>
        <begin position="29"/>
        <end position="50"/>
    </location>
</feature>
<organism evidence="8 9">
    <name type="scientific">Steinernema carpocapsae</name>
    <name type="common">Entomopathogenic nematode</name>
    <dbReference type="NCBI Taxonomy" id="34508"/>
    <lineage>
        <taxon>Eukaryota</taxon>
        <taxon>Metazoa</taxon>
        <taxon>Ecdysozoa</taxon>
        <taxon>Nematoda</taxon>
        <taxon>Chromadorea</taxon>
        <taxon>Rhabditida</taxon>
        <taxon>Tylenchina</taxon>
        <taxon>Panagrolaimomorpha</taxon>
        <taxon>Strongyloidoidea</taxon>
        <taxon>Steinernematidae</taxon>
        <taxon>Steinernema</taxon>
    </lineage>
</organism>
<dbReference type="PROSITE" id="PS40000">
    <property type="entry name" value="DM_1"/>
    <property type="match status" value="1"/>
</dbReference>
<dbReference type="GO" id="GO:0000981">
    <property type="term" value="F:DNA-binding transcription factor activity, RNA polymerase II-specific"/>
    <property type="evidence" value="ECO:0007669"/>
    <property type="project" value="TreeGrafter"/>
</dbReference>
<name>A0A4U8UY25_STECR</name>
<dbReference type="GO" id="GO:0005634">
    <property type="term" value="C:nucleus"/>
    <property type="evidence" value="ECO:0007669"/>
    <property type="project" value="UniProtKB-SubCell"/>
</dbReference>
<keyword evidence="4 5" id="KW-0539">Nucleus</keyword>
<evidence type="ECO:0000256" key="1">
    <source>
        <dbReference type="ARBA" id="ARBA00022723"/>
    </source>
</evidence>
<evidence type="ECO:0000256" key="6">
    <source>
        <dbReference type="SAM" id="MobiDB-lite"/>
    </source>
</evidence>
<evidence type="ECO:0000313" key="8">
    <source>
        <dbReference type="EMBL" id="TMS38004.1"/>
    </source>
</evidence>
<dbReference type="InterPro" id="IPR001275">
    <property type="entry name" value="DM_DNA-bd"/>
</dbReference>
<dbReference type="AlphaFoldDB" id="A0A4U8UY25"/>
<dbReference type="InterPro" id="IPR026607">
    <property type="entry name" value="DMRT"/>
</dbReference>
<comment type="caution">
    <text evidence="8">The sequence shown here is derived from an EMBL/GenBank/DDBJ whole genome shotgun (WGS) entry which is preliminary data.</text>
</comment>
<evidence type="ECO:0000256" key="2">
    <source>
        <dbReference type="ARBA" id="ARBA00022833"/>
    </source>
</evidence>